<accession>A0ABT4TZ02</accession>
<reference evidence="5 6" key="1">
    <citation type="submission" date="2023-01" db="EMBL/GenBank/DDBJ databases">
        <title>Draft genome sequence of Nocardiopsis sp. RSe5-2 isolated from halophytes.</title>
        <authorList>
            <person name="Duangmal K."/>
            <person name="Chantavorakit T."/>
        </authorList>
    </citation>
    <scope>NUCLEOTIDE SEQUENCE [LARGE SCALE GENOMIC DNA]</scope>
    <source>
        <strain evidence="5 6">RSe5-2</strain>
    </source>
</reference>
<dbReference type="PANTHER" id="PTHR43780:SF2">
    <property type="entry name" value="1-AMINOCYCLOPROPANE-1-CARBOXYLATE DEAMINASE-RELATED"/>
    <property type="match status" value="1"/>
</dbReference>
<dbReference type="InterPro" id="IPR001926">
    <property type="entry name" value="TrpB-like_PALP"/>
</dbReference>
<dbReference type="PANTHER" id="PTHR43780">
    <property type="entry name" value="1-AMINOCYCLOPROPANE-1-CARBOXYLATE DEAMINASE-RELATED"/>
    <property type="match status" value="1"/>
</dbReference>
<dbReference type="InterPro" id="IPR036052">
    <property type="entry name" value="TrpB-like_PALP_sf"/>
</dbReference>
<comment type="similarity">
    <text evidence="2">Belongs to the ACC deaminase/D-cysteine desulfhydrase family.</text>
</comment>
<dbReference type="InterPro" id="IPR027278">
    <property type="entry name" value="ACCD_DCysDesulf"/>
</dbReference>
<organism evidence="5 6">
    <name type="scientific">Nocardiopsis endophytica</name>
    <dbReference type="NCBI Taxonomy" id="3018445"/>
    <lineage>
        <taxon>Bacteria</taxon>
        <taxon>Bacillati</taxon>
        <taxon>Actinomycetota</taxon>
        <taxon>Actinomycetes</taxon>
        <taxon>Streptosporangiales</taxon>
        <taxon>Nocardiopsidaceae</taxon>
        <taxon>Nocardiopsis</taxon>
    </lineage>
</organism>
<dbReference type="Proteomes" id="UP001527866">
    <property type="component" value="Unassembled WGS sequence"/>
</dbReference>
<dbReference type="Gene3D" id="3.40.50.1100">
    <property type="match status" value="2"/>
</dbReference>
<dbReference type="SUPFAM" id="SSF53686">
    <property type="entry name" value="Tryptophan synthase beta subunit-like PLP-dependent enzymes"/>
    <property type="match status" value="1"/>
</dbReference>
<evidence type="ECO:0000256" key="3">
    <source>
        <dbReference type="ARBA" id="ARBA00022898"/>
    </source>
</evidence>
<feature type="domain" description="Tryptophan synthase beta chain-like PALP" evidence="4">
    <location>
        <begin position="10"/>
        <end position="290"/>
    </location>
</feature>
<evidence type="ECO:0000259" key="4">
    <source>
        <dbReference type="Pfam" id="PF00291"/>
    </source>
</evidence>
<dbReference type="Pfam" id="PF00291">
    <property type="entry name" value="PALP"/>
    <property type="match status" value="1"/>
</dbReference>
<evidence type="ECO:0000256" key="1">
    <source>
        <dbReference type="ARBA" id="ARBA00001933"/>
    </source>
</evidence>
<dbReference type="PIRSF" id="PIRSF006278">
    <property type="entry name" value="ACCD_DCysDesulf"/>
    <property type="match status" value="1"/>
</dbReference>
<evidence type="ECO:0000256" key="2">
    <source>
        <dbReference type="ARBA" id="ARBA00008639"/>
    </source>
</evidence>
<evidence type="ECO:0000313" key="6">
    <source>
        <dbReference type="Proteomes" id="UP001527866"/>
    </source>
</evidence>
<gene>
    <name evidence="5" type="ORF">O4J56_04685</name>
</gene>
<keyword evidence="6" id="KW-1185">Reference proteome</keyword>
<dbReference type="RefSeq" id="WP_270683821.1">
    <property type="nucleotide sequence ID" value="NZ_JAQFWQ010000008.1"/>
</dbReference>
<dbReference type="EMBL" id="JAQFWQ010000008">
    <property type="protein sequence ID" value="MDA2809926.1"/>
    <property type="molecule type" value="Genomic_DNA"/>
</dbReference>
<comment type="caution">
    <text evidence="5">The sequence shown here is derived from an EMBL/GenBank/DDBJ whole genome shotgun (WGS) entry which is preliminary data.</text>
</comment>
<comment type="cofactor">
    <cofactor evidence="1">
        <name>pyridoxal 5'-phosphate</name>
        <dbReference type="ChEBI" id="CHEBI:597326"/>
    </cofactor>
</comment>
<evidence type="ECO:0000313" key="5">
    <source>
        <dbReference type="EMBL" id="MDA2809926.1"/>
    </source>
</evidence>
<keyword evidence="3" id="KW-0663">Pyridoxal phosphate</keyword>
<proteinExistence type="inferred from homology"/>
<sequence>MPLEPLRLQLPSPLVEVDDERLGDVRLLLKRDDLISPEVPGNKWRKLRLNLEHAGELGYHTLLTFGGAYSNHLRAVAAAGAQYKLDTIGVVRGDELAAKPRNWSLAYCEQRGMRLVFMDRQTYREKHSTEVVDRLHSEHGDFFLIPEGGSNALAVRGAMDVPGEITAPYDVICCPAGTGGTLAGIAAGAPPGVHAIGFSALKGDFLTDEVQRLQAEAGLTTANWRVETRYHFGGFAKHPPQLHVFATDFEARHGVRLELTYVAKMLAGIYEMAANGEFSPGTTLVAVITGPAESGAGGT</sequence>
<protein>
    <submittedName>
        <fullName evidence="5">Pyridoxal-phosphate dependent enzyme</fullName>
    </submittedName>
</protein>
<name>A0ABT4TZ02_9ACTN</name>